<dbReference type="Pfam" id="PF04825">
    <property type="entry name" value="Rad21_Rec8_N"/>
    <property type="match status" value="1"/>
</dbReference>
<reference evidence="5 6" key="1">
    <citation type="journal article" date="2019" name="New Phytol.">
        <title>Comparative genomics reveals unique wood-decay strategies and fruiting body development in the Schizophyllaceae.</title>
        <authorList>
            <person name="Almasi E."/>
            <person name="Sahu N."/>
            <person name="Krizsan K."/>
            <person name="Balint B."/>
            <person name="Kovacs G.M."/>
            <person name="Kiss B."/>
            <person name="Cseklye J."/>
            <person name="Drula E."/>
            <person name="Henrissat B."/>
            <person name="Nagy I."/>
            <person name="Chovatia M."/>
            <person name="Adam C."/>
            <person name="LaButti K."/>
            <person name="Lipzen A."/>
            <person name="Riley R."/>
            <person name="Grigoriev I.V."/>
            <person name="Nagy L.G."/>
        </authorList>
    </citation>
    <scope>NUCLEOTIDE SEQUENCE [LARGE SCALE GENOMIC DNA]</scope>
    <source>
        <strain evidence="5 6">NL-1724</strain>
    </source>
</reference>
<comment type="caution">
    <text evidence="5">The sequence shown here is derived from an EMBL/GenBank/DDBJ whole genome shotgun (WGS) entry which is preliminary data.</text>
</comment>
<feature type="region of interest" description="Disordered" evidence="3">
    <location>
        <begin position="153"/>
        <end position="177"/>
    </location>
</feature>
<sequence length="681" mass="74585">MFFTQELLSKRDSGFGLLWLAATLGSRSAFKKLPKRSVLTADIAQLCDLIAEPIEPLALRLSSNLMVGVARVYKVKQEMFFTDVTNCVTSLKKVVIELKSFNDDQLQMAQPTVRAGAVTLTSDPKNTYAMDFDALVADWDDFLNINRGSDDRMDVDDDDYDPKAGRKGKGKGAAAVPEHETVRADKHMLQEHHDHLLSASYDFSFSGPDNTSSQADNAFILNEDIFGAPDAFDLGGLGDELARELGEGWGASPTRAGPEPAEFDNDFPMEVDMGQPFDLGDIPEPPRAPDSDQPDHSAIPETPRKKRTASARAKENQPPSSARRGSRPPSRALTPRGVSPATSFSRLFLSQEEGQVPLLETTRKNDEEQAAQAPKKLKRTRLLLDARTELTDEELRTARTQYLEGQALLKKEQAQKQAEKASEKMIEELVSGPPSIVQAPALADFMQEVFRIQFEALSGDSDMARDGRSSKRRRLSPVREEDEEGRYVDADNMYPDMDMGAGMPPGIYDEDQRFFEREDPDRHSSEDPGQARRMSSRPASQLGFYDAQAEVNLSSQRSSFFPWDHAGFMSSSGAPLLPGEGSDKISVDQVSIRLPGRNSSLGPRDASLGGSLPGSAVGGPGGSAIAFSPGPVGDDFRFEVDAIDGAANESQVTDANLITLEKNSFNFLEWVARCSFVVMNG</sequence>
<feature type="region of interest" description="Disordered" evidence="3">
    <location>
        <begin position="247"/>
        <end position="376"/>
    </location>
</feature>
<protein>
    <submittedName>
        <fullName evidence="5">Rec8 like protein-domain-containing protein</fullName>
    </submittedName>
</protein>
<dbReference type="EMBL" id="VDMD01000004">
    <property type="protein sequence ID" value="TRM66298.1"/>
    <property type="molecule type" value="Genomic_DNA"/>
</dbReference>
<gene>
    <name evidence="5" type="ORF">BD626DRAFT_487355</name>
</gene>
<dbReference type="Proteomes" id="UP000320762">
    <property type="component" value="Unassembled WGS sequence"/>
</dbReference>
<dbReference type="GO" id="GO:0030892">
    <property type="term" value="C:mitotic cohesin complex"/>
    <property type="evidence" value="ECO:0007669"/>
    <property type="project" value="TreeGrafter"/>
</dbReference>
<organism evidence="5 6">
    <name type="scientific">Schizophyllum amplum</name>
    <dbReference type="NCBI Taxonomy" id="97359"/>
    <lineage>
        <taxon>Eukaryota</taxon>
        <taxon>Fungi</taxon>
        <taxon>Dikarya</taxon>
        <taxon>Basidiomycota</taxon>
        <taxon>Agaricomycotina</taxon>
        <taxon>Agaricomycetes</taxon>
        <taxon>Agaricomycetidae</taxon>
        <taxon>Agaricales</taxon>
        <taxon>Schizophyllaceae</taxon>
        <taxon>Schizophyllum</taxon>
    </lineage>
</organism>
<accession>A0A550CND2</accession>
<dbReference type="GO" id="GO:0003682">
    <property type="term" value="F:chromatin binding"/>
    <property type="evidence" value="ECO:0007669"/>
    <property type="project" value="TreeGrafter"/>
</dbReference>
<proteinExistence type="predicted"/>
<dbReference type="STRING" id="97359.A0A550CND2"/>
<keyword evidence="6" id="KW-1185">Reference proteome</keyword>
<comment type="subcellular location">
    <subcellularLocation>
        <location evidence="1">Nucleus</location>
    </subcellularLocation>
</comment>
<evidence type="ECO:0000313" key="5">
    <source>
        <dbReference type="EMBL" id="TRM66298.1"/>
    </source>
</evidence>
<dbReference type="InterPro" id="IPR039781">
    <property type="entry name" value="Rad21/Rec8-like"/>
</dbReference>
<feature type="region of interest" description="Disordered" evidence="3">
    <location>
        <begin position="461"/>
        <end position="496"/>
    </location>
</feature>
<dbReference type="GO" id="GO:0005634">
    <property type="term" value="C:nucleus"/>
    <property type="evidence" value="ECO:0007669"/>
    <property type="project" value="UniProtKB-SubCell"/>
</dbReference>
<keyword evidence="2" id="KW-0539">Nucleus</keyword>
<evidence type="ECO:0000313" key="6">
    <source>
        <dbReference type="Proteomes" id="UP000320762"/>
    </source>
</evidence>
<dbReference type="AlphaFoldDB" id="A0A550CND2"/>
<feature type="region of interest" description="Disordered" evidence="3">
    <location>
        <begin position="518"/>
        <end position="539"/>
    </location>
</feature>
<evidence type="ECO:0000256" key="3">
    <source>
        <dbReference type="SAM" id="MobiDB-lite"/>
    </source>
</evidence>
<name>A0A550CND2_9AGAR</name>
<dbReference type="PANTHER" id="PTHR12585:SF69">
    <property type="entry name" value="FI11703P"/>
    <property type="match status" value="1"/>
</dbReference>
<feature type="domain" description="Rad21/Rec8-like protein N-terminal" evidence="4">
    <location>
        <begin position="1"/>
        <end position="101"/>
    </location>
</feature>
<dbReference type="GO" id="GO:1990414">
    <property type="term" value="P:replication-born double-strand break repair via sister chromatid exchange"/>
    <property type="evidence" value="ECO:0007669"/>
    <property type="project" value="TreeGrafter"/>
</dbReference>
<evidence type="ECO:0000259" key="4">
    <source>
        <dbReference type="Pfam" id="PF04825"/>
    </source>
</evidence>
<dbReference type="OrthoDB" id="10071381at2759"/>
<dbReference type="InterPro" id="IPR006910">
    <property type="entry name" value="Rad21_Rec8_N"/>
</dbReference>
<dbReference type="PANTHER" id="PTHR12585">
    <property type="entry name" value="SCC1 / RAD21 FAMILY MEMBER"/>
    <property type="match status" value="1"/>
</dbReference>
<feature type="compositionally biased region" description="Basic and acidic residues" evidence="3">
    <location>
        <begin position="518"/>
        <end position="530"/>
    </location>
</feature>
<feature type="compositionally biased region" description="Low complexity" evidence="3">
    <location>
        <begin position="318"/>
        <end position="332"/>
    </location>
</feature>
<dbReference type="GO" id="GO:0007064">
    <property type="term" value="P:mitotic sister chromatid cohesion"/>
    <property type="evidence" value="ECO:0007669"/>
    <property type="project" value="TreeGrafter"/>
</dbReference>
<evidence type="ECO:0000256" key="2">
    <source>
        <dbReference type="ARBA" id="ARBA00023242"/>
    </source>
</evidence>
<evidence type="ECO:0000256" key="1">
    <source>
        <dbReference type="ARBA" id="ARBA00004123"/>
    </source>
</evidence>